<evidence type="ECO:0000259" key="5">
    <source>
        <dbReference type="Pfam" id="PF01593"/>
    </source>
</evidence>
<proteinExistence type="inferred from homology"/>
<evidence type="ECO:0000256" key="3">
    <source>
        <dbReference type="ARBA" id="ARBA00023002"/>
    </source>
</evidence>
<dbReference type="GO" id="GO:0016491">
    <property type="term" value="F:oxidoreductase activity"/>
    <property type="evidence" value="ECO:0007669"/>
    <property type="project" value="UniProtKB-KW"/>
</dbReference>
<name>A0A5M7BZQ8_SACHI</name>
<evidence type="ECO:0000256" key="4">
    <source>
        <dbReference type="PIRSR" id="PIRSR601613-1"/>
    </source>
</evidence>
<protein>
    <submittedName>
        <fullName evidence="6">FAD-dependent oxidoreductase</fullName>
    </submittedName>
</protein>
<dbReference type="AlphaFoldDB" id="A0A5M7BZQ8"/>
<organism evidence="6 7">
    <name type="scientific">Saccharopolyspora hirsuta</name>
    <dbReference type="NCBI Taxonomy" id="1837"/>
    <lineage>
        <taxon>Bacteria</taxon>
        <taxon>Bacillati</taxon>
        <taxon>Actinomycetota</taxon>
        <taxon>Actinomycetes</taxon>
        <taxon>Pseudonocardiales</taxon>
        <taxon>Pseudonocardiaceae</taxon>
        <taxon>Saccharopolyspora</taxon>
    </lineage>
</organism>
<dbReference type="PANTHER" id="PTHR43563">
    <property type="entry name" value="AMINE OXIDASE"/>
    <property type="match status" value="1"/>
</dbReference>
<keyword evidence="7" id="KW-1185">Reference proteome</keyword>
<dbReference type="PANTHER" id="PTHR43563:SF1">
    <property type="entry name" value="AMINE OXIDASE [FLAVIN-CONTAINING] B"/>
    <property type="match status" value="1"/>
</dbReference>
<evidence type="ECO:0000313" key="7">
    <source>
        <dbReference type="Proteomes" id="UP000323946"/>
    </source>
</evidence>
<dbReference type="OrthoDB" id="337830at2"/>
<dbReference type="SMR" id="A0A5M7BZQ8"/>
<evidence type="ECO:0000256" key="2">
    <source>
        <dbReference type="ARBA" id="ARBA00005995"/>
    </source>
</evidence>
<comment type="similarity">
    <text evidence="2">Belongs to the flavin monoamine oxidase family.</text>
</comment>
<dbReference type="InterPro" id="IPR036188">
    <property type="entry name" value="FAD/NAD-bd_sf"/>
</dbReference>
<dbReference type="InterPro" id="IPR002937">
    <property type="entry name" value="Amino_oxidase"/>
</dbReference>
<feature type="binding site" evidence="4">
    <location>
        <position position="240"/>
    </location>
    <ligand>
        <name>FAD</name>
        <dbReference type="ChEBI" id="CHEBI:57692"/>
    </ligand>
</feature>
<dbReference type="Gene3D" id="3.50.50.60">
    <property type="entry name" value="FAD/NAD(P)-binding domain"/>
    <property type="match status" value="2"/>
</dbReference>
<dbReference type="PRINTS" id="PR00757">
    <property type="entry name" value="AMINEOXDASEF"/>
</dbReference>
<gene>
    <name evidence="6" type="ORF">F1721_09110</name>
</gene>
<comment type="caution">
    <text evidence="6">The sequence shown here is derived from an EMBL/GenBank/DDBJ whole genome shotgun (WGS) entry which is preliminary data.</text>
</comment>
<evidence type="ECO:0000313" key="6">
    <source>
        <dbReference type="EMBL" id="KAA5834963.1"/>
    </source>
</evidence>
<sequence length="443" mass="47360">MAEARIVNDDSSVTRQDYDVIVVGAGFAGAAAARELTAKGLKTLVLEARHRLGGRTWTDTFAGQSVELGGQFVSPAHPLVMDAMRRYGIGTVSAPAVTRAVMPTPNGPGNFTIEELVARQGGLLDKLFEGSEEYFPNPGEPLTREDLVAKVDHLSLRDRIEELQLSQDDQNWITGITAGQSGGSSSFGALTALAQWWALAGWDPAKWYTSQSLRPAGGMSAFIKALIDDSKATVCLNTPVRAVSQDADRVTVTAGLGQSYTAKTVVMAVPLNVWRTIKFLPGLPEVHATATEQGVGVPNVRKLWLHVRGVPDDVTVSGVEGDQLVTVISQGRLDDGQLMFAINALPVLDIRDRSAVEVALKEVLPEATLVDFRAQDWGSDPYALGAWALRKPNQLTAQLPEIQQPHGRIAFATSDIASGWIGFVEGAFESGLRAAEQAAAIVG</sequence>
<comment type="cofactor">
    <cofactor evidence="1">
        <name>FAD</name>
        <dbReference type="ChEBI" id="CHEBI:57692"/>
    </cofactor>
</comment>
<dbReference type="SUPFAM" id="SSF51905">
    <property type="entry name" value="FAD/NAD(P)-binding domain"/>
    <property type="match status" value="1"/>
</dbReference>
<dbReference type="InterPro" id="IPR001613">
    <property type="entry name" value="Flavin_amine_oxidase"/>
</dbReference>
<accession>A0A5M7BZQ8</accession>
<dbReference type="Gene3D" id="3.90.660.10">
    <property type="match status" value="2"/>
</dbReference>
<reference evidence="6 7" key="1">
    <citation type="submission" date="2019-09" db="EMBL/GenBank/DDBJ databases">
        <title>Draft genome sequence of the thermophilic Saccharopolyspora hirsuta VKM Ac-666T.</title>
        <authorList>
            <person name="Lobastova T.G."/>
            <person name="Fokina V."/>
            <person name="Bragin E.Y."/>
            <person name="Shtratnikova V.Y."/>
            <person name="Starodumova I.P."/>
            <person name="Tarlachkov S.V."/>
            <person name="Donova M.V."/>
        </authorList>
    </citation>
    <scope>NUCLEOTIDE SEQUENCE [LARGE SCALE GENOMIC DNA]</scope>
    <source>
        <strain evidence="6 7">VKM Ac-666</strain>
    </source>
</reference>
<dbReference type="Pfam" id="PF01593">
    <property type="entry name" value="Amino_oxidase"/>
    <property type="match status" value="1"/>
</dbReference>
<keyword evidence="3" id="KW-0560">Oxidoreductase</keyword>
<feature type="binding site" evidence="4">
    <location>
        <begin position="47"/>
        <end position="48"/>
    </location>
    <ligand>
        <name>FAD</name>
        <dbReference type="ChEBI" id="CHEBI:57692"/>
    </ligand>
</feature>
<dbReference type="EMBL" id="VWPH01000004">
    <property type="protein sequence ID" value="KAA5834963.1"/>
    <property type="molecule type" value="Genomic_DNA"/>
</dbReference>
<dbReference type="InterPro" id="IPR050703">
    <property type="entry name" value="Flavin_MAO"/>
</dbReference>
<feature type="domain" description="Amine oxidase" evidence="5">
    <location>
        <begin position="27"/>
        <end position="437"/>
    </location>
</feature>
<dbReference type="RefSeq" id="WP_150066159.1">
    <property type="nucleotide sequence ID" value="NZ_JBEPDJ010000002.1"/>
</dbReference>
<dbReference type="Proteomes" id="UP000323946">
    <property type="component" value="Unassembled WGS sequence"/>
</dbReference>
<evidence type="ECO:0000256" key="1">
    <source>
        <dbReference type="ARBA" id="ARBA00001974"/>
    </source>
</evidence>